<comment type="caution">
    <text evidence="2">The sequence shown here is derived from an EMBL/GenBank/DDBJ whole genome shotgun (WGS) entry which is preliminary data.</text>
</comment>
<dbReference type="PROSITE" id="PS51340">
    <property type="entry name" value="MOSC"/>
    <property type="match status" value="1"/>
</dbReference>
<dbReference type="Pfam" id="PF03476">
    <property type="entry name" value="MOSC_N"/>
    <property type="match status" value="1"/>
</dbReference>
<accession>U2EMS2</accession>
<dbReference type="GO" id="GO:0030170">
    <property type="term" value="F:pyridoxal phosphate binding"/>
    <property type="evidence" value="ECO:0007669"/>
    <property type="project" value="InterPro"/>
</dbReference>
<dbReference type="InterPro" id="IPR011037">
    <property type="entry name" value="Pyrv_Knase-like_insert_dom_sf"/>
</dbReference>
<sequence>MPTLASIYRYPVKSSAAEPLDVARVQQEGLVHDRRFMVARPDGVFVTARKYPVLQTITACFDGAQLSLLHDDYPAVADSVAQFERQHFATRVWADDFAAWTTTQRLDAWVSRIVGEPVHLLWLGEQSSRFRDTIGVRVSFADGYPLLLISEASLADLNARTDGSHVMAQFRPNVVVRDTDAFAEDGWKRIRIGDVTFRVDAPCSRCVMITVDPARGERRSDGEPMRTLLRYRKGADNQVYFGQNLVAENEGDINVGETVDILE</sequence>
<dbReference type="SUPFAM" id="SSF50800">
    <property type="entry name" value="PK beta-barrel domain-like"/>
    <property type="match status" value="1"/>
</dbReference>
<dbReference type="eggNOG" id="COG3217">
    <property type="taxonomic scope" value="Bacteria"/>
</dbReference>
<dbReference type="Pfam" id="PF03473">
    <property type="entry name" value="MOSC"/>
    <property type="match status" value="1"/>
</dbReference>
<keyword evidence="3" id="KW-1185">Reference proteome</keyword>
<evidence type="ECO:0000313" key="2">
    <source>
        <dbReference type="EMBL" id="ERJ19462.1"/>
    </source>
</evidence>
<reference evidence="2 3" key="2">
    <citation type="journal article" date="2013" name="PLoS ONE">
        <title>INDIGO - INtegrated Data Warehouse of MIcrobial GenOmes with Examples from the Red Sea Extremophiles.</title>
        <authorList>
            <person name="Alam I."/>
            <person name="Antunes A."/>
            <person name="Kamau A.A."/>
            <person name="Ba Alawi W."/>
            <person name="Kalkatawi M."/>
            <person name="Stingl U."/>
            <person name="Bajic V.B."/>
        </authorList>
    </citation>
    <scope>NUCLEOTIDE SEQUENCE [LARGE SCALE GENOMIC DNA]</scope>
    <source>
        <strain evidence="2 3">E1L3A</strain>
    </source>
</reference>
<reference evidence="2 3" key="1">
    <citation type="journal article" date="2011" name="J. Bacteriol.">
        <title>Genome sequence of Salinisphaera shabanensis, a gammaproteobacterium from the harsh, variable environment of the brine-seawater interface of the Shaban Deep in the Red Sea.</title>
        <authorList>
            <person name="Antunes A."/>
            <person name="Alam I."/>
            <person name="Bajic V.B."/>
            <person name="Stingl U."/>
        </authorList>
    </citation>
    <scope>NUCLEOTIDE SEQUENCE [LARGE SCALE GENOMIC DNA]</scope>
    <source>
        <strain evidence="2 3">E1L3A</strain>
    </source>
</reference>
<dbReference type="AlphaFoldDB" id="U2EMS2"/>
<feature type="domain" description="MOSC" evidence="1">
    <location>
        <begin position="115"/>
        <end position="262"/>
    </location>
</feature>
<organism evidence="2 3">
    <name type="scientific">Salinisphaera shabanensis E1L3A</name>
    <dbReference type="NCBI Taxonomy" id="1033802"/>
    <lineage>
        <taxon>Bacteria</taxon>
        <taxon>Pseudomonadati</taxon>
        <taxon>Pseudomonadota</taxon>
        <taxon>Gammaproteobacteria</taxon>
        <taxon>Salinisphaerales</taxon>
        <taxon>Salinisphaeraceae</taxon>
        <taxon>Salinisphaera</taxon>
    </lineage>
</organism>
<dbReference type="InterPro" id="IPR005303">
    <property type="entry name" value="MOCOS_middle"/>
</dbReference>
<dbReference type="EMBL" id="AFNV02000009">
    <property type="protein sequence ID" value="ERJ19462.1"/>
    <property type="molecule type" value="Genomic_DNA"/>
</dbReference>
<dbReference type="OrthoDB" id="581532at2"/>
<protein>
    <submittedName>
        <fullName evidence="2">2Fe-2S cluster-containing protein</fullName>
    </submittedName>
</protein>
<dbReference type="PANTHER" id="PTHR14237:SF19">
    <property type="entry name" value="MITOCHONDRIAL AMIDOXIME REDUCING COMPONENT 1"/>
    <property type="match status" value="1"/>
</dbReference>
<evidence type="ECO:0000313" key="3">
    <source>
        <dbReference type="Proteomes" id="UP000006242"/>
    </source>
</evidence>
<dbReference type="GO" id="GO:0003824">
    <property type="term" value="F:catalytic activity"/>
    <property type="evidence" value="ECO:0007669"/>
    <property type="project" value="InterPro"/>
</dbReference>
<dbReference type="PANTHER" id="PTHR14237">
    <property type="entry name" value="MOLYBDOPTERIN COFACTOR SULFURASE MOSC"/>
    <property type="match status" value="1"/>
</dbReference>
<dbReference type="SUPFAM" id="SSF141673">
    <property type="entry name" value="MOSC N-terminal domain-like"/>
    <property type="match status" value="1"/>
</dbReference>
<proteinExistence type="predicted"/>
<dbReference type="InterPro" id="IPR005302">
    <property type="entry name" value="MoCF_Sase_C"/>
</dbReference>
<dbReference type="GO" id="GO:0030151">
    <property type="term" value="F:molybdenum ion binding"/>
    <property type="evidence" value="ECO:0007669"/>
    <property type="project" value="InterPro"/>
</dbReference>
<dbReference type="STRING" id="1033802.SSPSH_001530"/>
<dbReference type="RefSeq" id="WP_006915550.1">
    <property type="nucleotide sequence ID" value="NZ_AFNV02000009.1"/>
</dbReference>
<dbReference type="Proteomes" id="UP000006242">
    <property type="component" value="Unassembled WGS sequence"/>
</dbReference>
<name>U2EMS2_9GAMM</name>
<evidence type="ECO:0000259" key="1">
    <source>
        <dbReference type="PROSITE" id="PS51340"/>
    </source>
</evidence>
<gene>
    <name evidence="2" type="primary">ycbX</name>
    <name evidence="2" type="ORF">SSPSH_001530</name>
</gene>